<dbReference type="GO" id="GO:0050660">
    <property type="term" value="F:flavin adenine dinucleotide binding"/>
    <property type="evidence" value="ECO:0007669"/>
    <property type="project" value="InterPro"/>
</dbReference>
<dbReference type="Gene3D" id="3.40.462.10">
    <property type="entry name" value="FAD-linked oxidases, C-terminal domain"/>
    <property type="match status" value="1"/>
</dbReference>
<protein>
    <recommendedName>
        <fullName evidence="2">FAD-binding PCMH-type domain-containing protein</fullName>
    </recommendedName>
</protein>
<dbReference type="InterPro" id="IPR016169">
    <property type="entry name" value="FAD-bd_PCMH_sub2"/>
</dbReference>
<sequence length="258" mass="28799">MNVHGKNNWPRGTLGEHCIEFDLATANGESRTVSQKNDADLFHDVIGSFGQLGIITRARLQMKKVHSGQVEVKAVSAPDLGAMLSLTDDAKDKWEYVVGWIDTFARGRNLGRGLLHFARHLEEGEDPDPAASLDAEAQDLPANLFGVMPKGLMWRFLKPMTNRPGMRFVNFGKYLAGSTVGDEKVYRQPLAGFSFLLDYVPNWKNIYLPGGLIQHQSFVPAASAEQVFRDQLEICHEHGIPSFLAVLKRHRPDPFLMS</sequence>
<dbReference type="EMBL" id="BARS01033335">
    <property type="protein sequence ID" value="GAG24802.1"/>
    <property type="molecule type" value="Genomic_DNA"/>
</dbReference>
<accession>X0WNJ3</accession>
<dbReference type="AlphaFoldDB" id="X0WNJ3"/>
<dbReference type="InterPro" id="IPR016170">
    <property type="entry name" value="Cytok_DH_C_sf"/>
</dbReference>
<dbReference type="SUPFAM" id="SSF56176">
    <property type="entry name" value="FAD-binding/transporter-associated domain-like"/>
    <property type="match status" value="1"/>
</dbReference>
<reference evidence="1" key="1">
    <citation type="journal article" date="2014" name="Front. Microbiol.">
        <title>High frequency of phylogenetically diverse reductive dehalogenase-homologous genes in deep subseafloor sedimentary metagenomes.</title>
        <authorList>
            <person name="Kawai M."/>
            <person name="Futagami T."/>
            <person name="Toyoda A."/>
            <person name="Takaki Y."/>
            <person name="Nishi S."/>
            <person name="Hori S."/>
            <person name="Arai W."/>
            <person name="Tsubouchi T."/>
            <person name="Morono Y."/>
            <person name="Uchiyama I."/>
            <person name="Ito T."/>
            <person name="Fujiyama A."/>
            <person name="Inagaki F."/>
            <person name="Takami H."/>
        </authorList>
    </citation>
    <scope>NUCLEOTIDE SEQUENCE</scope>
    <source>
        <strain evidence="1">Expedition CK06-06</strain>
    </source>
</reference>
<dbReference type="Gene3D" id="3.30.465.10">
    <property type="match status" value="1"/>
</dbReference>
<dbReference type="InterPro" id="IPR036318">
    <property type="entry name" value="FAD-bd_PCMH-like_sf"/>
</dbReference>
<gene>
    <name evidence="1" type="ORF">S01H1_51647</name>
</gene>
<name>X0WNJ3_9ZZZZ</name>
<comment type="caution">
    <text evidence="1">The sequence shown here is derived from an EMBL/GenBank/DDBJ whole genome shotgun (WGS) entry which is preliminary data.</text>
</comment>
<feature type="non-terminal residue" evidence="1">
    <location>
        <position position="258"/>
    </location>
</feature>
<evidence type="ECO:0008006" key="2">
    <source>
        <dbReference type="Google" id="ProtNLM"/>
    </source>
</evidence>
<organism evidence="1">
    <name type="scientific">marine sediment metagenome</name>
    <dbReference type="NCBI Taxonomy" id="412755"/>
    <lineage>
        <taxon>unclassified sequences</taxon>
        <taxon>metagenomes</taxon>
        <taxon>ecological metagenomes</taxon>
    </lineage>
</organism>
<evidence type="ECO:0000313" key="1">
    <source>
        <dbReference type="EMBL" id="GAG24802.1"/>
    </source>
</evidence>
<proteinExistence type="predicted"/>